<comment type="caution">
    <text evidence="1">The sequence shown here is derived from an EMBL/GenBank/DDBJ whole genome shotgun (WGS) entry which is preliminary data.</text>
</comment>
<evidence type="ECO:0000313" key="2">
    <source>
        <dbReference type="Proteomes" id="UP000190906"/>
    </source>
</evidence>
<dbReference type="RefSeq" id="WP_063217960.1">
    <property type="nucleotide sequence ID" value="NZ_MUAJ01000023.1"/>
</dbReference>
<accession>A0A1S9TL46</accession>
<dbReference type="Proteomes" id="UP000190906">
    <property type="component" value="Unassembled WGS sequence"/>
</dbReference>
<dbReference type="EMBL" id="MUAJ01000023">
    <property type="protein sequence ID" value="OOR10746.1"/>
    <property type="molecule type" value="Genomic_DNA"/>
</dbReference>
<gene>
    <name evidence="1" type="ORF">BW897_21455</name>
</gene>
<proteinExistence type="predicted"/>
<protein>
    <submittedName>
        <fullName evidence="1">Uncharacterized protein</fullName>
    </submittedName>
</protein>
<sequence>MEQDYTSYAKLELTHEYKYLTIDLANKFFEIHIVNVENQNVMLKVSIDLNLDKVEIKGDIEKYPYNIDDTICSLKSIANHCIENNISDPTNF</sequence>
<dbReference type="AlphaFoldDB" id="A0A1S9TL46"/>
<evidence type="ECO:0000313" key="1">
    <source>
        <dbReference type="EMBL" id="OOR10746.1"/>
    </source>
</evidence>
<name>A0A1S9TL46_BACCE</name>
<reference evidence="1 2" key="1">
    <citation type="submission" date="2017-01" db="EMBL/GenBank/DDBJ databases">
        <title>Bacillus cereus isolates.</title>
        <authorList>
            <person name="Beno S.M."/>
        </authorList>
    </citation>
    <scope>NUCLEOTIDE SEQUENCE [LARGE SCALE GENOMIC DNA]</scope>
    <source>
        <strain evidence="1 2">FSL H8-0485</strain>
    </source>
</reference>
<organism evidence="1 2">
    <name type="scientific">Bacillus cereus</name>
    <dbReference type="NCBI Taxonomy" id="1396"/>
    <lineage>
        <taxon>Bacteria</taxon>
        <taxon>Bacillati</taxon>
        <taxon>Bacillota</taxon>
        <taxon>Bacilli</taxon>
        <taxon>Bacillales</taxon>
        <taxon>Bacillaceae</taxon>
        <taxon>Bacillus</taxon>
        <taxon>Bacillus cereus group</taxon>
    </lineage>
</organism>